<dbReference type="AlphaFoldDB" id="K4A4D7"/>
<dbReference type="Gramene" id="KQL24749">
    <property type="protein sequence ID" value="KQL24749"/>
    <property type="gene ID" value="SETIT_033741mg"/>
</dbReference>
<dbReference type="EMBL" id="AGNK02001117">
    <property type="status" value="NOT_ANNOTATED_CDS"/>
    <property type="molecule type" value="Genomic_DNA"/>
</dbReference>
<evidence type="ECO:0000313" key="2">
    <source>
        <dbReference type="Proteomes" id="UP000004995"/>
    </source>
</evidence>
<protein>
    <submittedName>
        <fullName evidence="1">Uncharacterized protein</fullName>
    </submittedName>
</protein>
<sequence length="43" mass="4768">MLSRASVCLACVKVRISRKLHTPALAVPLYYRGFPPLLEIRAG</sequence>
<reference evidence="1" key="2">
    <citation type="submission" date="2018-08" db="UniProtKB">
        <authorList>
            <consortium name="EnsemblPlants"/>
        </authorList>
    </citation>
    <scope>IDENTIFICATION</scope>
    <source>
        <strain evidence="1">Yugu1</strain>
    </source>
</reference>
<keyword evidence="2" id="KW-1185">Reference proteome</keyword>
<name>K4A4D7_SETIT</name>
<dbReference type="Proteomes" id="UP000004995">
    <property type="component" value="Unassembled WGS sequence"/>
</dbReference>
<reference evidence="2" key="1">
    <citation type="journal article" date="2012" name="Nat. Biotechnol.">
        <title>Reference genome sequence of the model plant Setaria.</title>
        <authorList>
            <person name="Bennetzen J.L."/>
            <person name="Schmutz J."/>
            <person name="Wang H."/>
            <person name="Percifield R."/>
            <person name="Hawkins J."/>
            <person name="Pontaroli A.C."/>
            <person name="Estep M."/>
            <person name="Feng L."/>
            <person name="Vaughn J.N."/>
            <person name="Grimwood J."/>
            <person name="Jenkins J."/>
            <person name="Barry K."/>
            <person name="Lindquist E."/>
            <person name="Hellsten U."/>
            <person name="Deshpande S."/>
            <person name="Wang X."/>
            <person name="Wu X."/>
            <person name="Mitros T."/>
            <person name="Triplett J."/>
            <person name="Yang X."/>
            <person name="Ye C.Y."/>
            <person name="Mauro-Herrera M."/>
            <person name="Wang L."/>
            <person name="Li P."/>
            <person name="Sharma M."/>
            <person name="Sharma R."/>
            <person name="Ronald P.C."/>
            <person name="Panaud O."/>
            <person name="Kellogg E.A."/>
            <person name="Brutnell T.P."/>
            <person name="Doust A.N."/>
            <person name="Tuskan G.A."/>
            <person name="Rokhsar D."/>
            <person name="Devos K.M."/>
        </authorList>
    </citation>
    <scope>NUCLEOTIDE SEQUENCE [LARGE SCALE GENOMIC DNA]</scope>
    <source>
        <strain evidence="2">cv. Yugu1</strain>
    </source>
</reference>
<dbReference type="HOGENOM" id="CLU_3243082_0_0_1"/>
<dbReference type="EnsemblPlants" id="KQL24749">
    <property type="protein sequence ID" value="KQL24749"/>
    <property type="gene ID" value="SETIT_033741mg"/>
</dbReference>
<accession>K4A4D7</accession>
<dbReference type="InParanoid" id="K4A4D7"/>
<organism evidence="1 2">
    <name type="scientific">Setaria italica</name>
    <name type="common">Foxtail millet</name>
    <name type="synonym">Panicum italicum</name>
    <dbReference type="NCBI Taxonomy" id="4555"/>
    <lineage>
        <taxon>Eukaryota</taxon>
        <taxon>Viridiplantae</taxon>
        <taxon>Streptophyta</taxon>
        <taxon>Embryophyta</taxon>
        <taxon>Tracheophyta</taxon>
        <taxon>Spermatophyta</taxon>
        <taxon>Magnoliopsida</taxon>
        <taxon>Liliopsida</taxon>
        <taxon>Poales</taxon>
        <taxon>Poaceae</taxon>
        <taxon>PACMAD clade</taxon>
        <taxon>Panicoideae</taxon>
        <taxon>Panicodae</taxon>
        <taxon>Paniceae</taxon>
        <taxon>Cenchrinae</taxon>
        <taxon>Setaria</taxon>
    </lineage>
</organism>
<proteinExistence type="predicted"/>
<evidence type="ECO:0000313" key="1">
    <source>
        <dbReference type="EnsemblPlants" id="KQL24749"/>
    </source>
</evidence>